<dbReference type="RefSeq" id="WP_155364890.1">
    <property type="nucleotide sequence ID" value="NZ_CP043930.1"/>
</dbReference>
<evidence type="ECO:0000256" key="1">
    <source>
        <dbReference type="SAM" id="Phobius"/>
    </source>
</evidence>
<dbReference type="AlphaFoldDB" id="A0A6I6AGU5"/>
<keyword evidence="1" id="KW-0812">Transmembrane</keyword>
<accession>A0A6I6AGU5</accession>
<feature type="transmembrane region" description="Helical" evidence="1">
    <location>
        <begin position="106"/>
        <end position="126"/>
    </location>
</feature>
<gene>
    <name evidence="2" type="ORF">F1728_15485</name>
</gene>
<dbReference type="Proteomes" id="UP000427281">
    <property type="component" value="Chromosome"/>
</dbReference>
<dbReference type="EMBL" id="CP043930">
    <property type="protein sequence ID" value="QGQ23999.1"/>
    <property type="molecule type" value="Genomic_DNA"/>
</dbReference>
<keyword evidence="3" id="KW-1185">Reference proteome</keyword>
<protein>
    <recommendedName>
        <fullName evidence="4">DUF304 domain-containing protein</fullName>
    </recommendedName>
</protein>
<organism evidence="2 3">
    <name type="scientific">Gimesia benthica</name>
    <dbReference type="NCBI Taxonomy" id="2608982"/>
    <lineage>
        <taxon>Bacteria</taxon>
        <taxon>Pseudomonadati</taxon>
        <taxon>Planctomycetota</taxon>
        <taxon>Planctomycetia</taxon>
        <taxon>Planctomycetales</taxon>
        <taxon>Planctomycetaceae</taxon>
        <taxon>Gimesia</taxon>
    </lineage>
</organism>
<keyword evidence="1" id="KW-0472">Membrane</keyword>
<keyword evidence="1" id="KW-1133">Transmembrane helix</keyword>
<reference evidence="2 3" key="1">
    <citation type="submission" date="2019-09" db="EMBL/GenBank/DDBJ databases">
        <title>Gimesia benthica sp. nov., a novel bacterium isolated from deep-sea water of the Northwest Indian Ocean.</title>
        <authorList>
            <person name="Dai X."/>
        </authorList>
    </citation>
    <scope>NUCLEOTIDE SEQUENCE [LARGE SCALE GENOMIC DNA]</scope>
    <source>
        <strain evidence="2 3">E7</strain>
    </source>
</reference>
<evidence type="ECO:0008006" key="4">
    <source>
        <dbReference type="Google" id="ProtNLM"/>
    </source>
</evidence>
<name>A0A6I6AGU5_9PLAN</name>
<evidence type="ECO:0000313" key="2">
    <source>
        <dbReference type="EMBL" id="QGQ23999.1"/>
    </source>
</evidence>
<dbReference type="KEGG" id="gim:F1728_15485"/>
<feature type="transmembrane region" description="Helical" evidence="1">
    <location>
        <begin position="73"/>
        <end position="94"/>
    </location>
</feature>
<sequence>MLFFGTVDTLIESELLFSMPVHGSDAMPAPTETLWGLPVKLQSLIQAELNEKERISWVGTPDPKRFGMRAWPMVLFGIPWTAFALFWIAGASGFKIPDFNKGFDFFPLFGIPFVLIGLGMLTSPVWMMKKARNTAYVLTTDRAIIFEKKLATAIRSFEPEQLRNLRRTQWDDGAGDLIFERQVAVDNNQQRQQTDIGFLAIPDVKKVETLVRELAESSL</sequence>
<proteinExistence type="predicted"/>
<evidence type="ECO:0000313" key="3">
    <source>
        <dbReference type="Proteomes" id="UP000427281"/>
    </source>
</evidence>